<dbReference type="Proteomes" id="UP000199268">
    <property type="component" value="Unassembled WGS sequence"/>
</dbReference>
<evidence type="ECO:0000313" key="3">
    <source>
        <dbReference type="EMBL" id="SCC02764.1"/>
    </source>
</evidence>
<dbReference type="EMBL" id="FMAO01000009">
    <property type="protein sequence ID" value="SCC02764.1"/>
    <property type="molecule type" value="Genomic_DNA"/>
</dbReference>
<feature type="domain" description="DUF4097" evidence="2">
    <location>
        <begin position="56"/>
        <end position="309"/>
    </location>
</feature>
<keyword evidence="4" id="KW-1185">Reference proteome</keyword>
<keyword evidence="1" id="KW-1133">Transmembrane helix</keyword>
<name>A0A1C4B7H2_9LACO</name>
<dbReference type="OrthoDB" id="2147404at2"/>
<proteinExistence type="predicted"/>
<protein>
    <submittedName>
        <fullName evidence="3">Putative adhesin</fullName>
    </submittedName>
</protein>
<evidence type="ECO:0000313" key="4">
    <source>
        <dbReference type="Proteomes" id="UP000199268"/>
    </source>
</evidence>
<keyword evidence="1" id="KW-0472">Membrane</keyword>
<evidence type="ECO:0000259" key="2">
    <source>
        <dbReference type="Pfam" id="PF13349"/>
    </source>
</evidence>
<reference evidence="4" key="1">
    <citation type="submission" date="2016-08" db="EMBL/GenBank/DDBJ databases">
        <authorList>
            <person name="Varghese N."/>
            <person name="Submissions Spin"/>
        </authorList>
    </citation>
    <scope>NUCLEOTIDE SEQUENCE [LARGE SCALE GENOMIC DNA]</scope>
    <source>
        <strain evidence="4">R-53094</strain>
    </source>
</reference>
<keyword evidence="1" id="KW-0812">Transmembrane</keyword>
<feature type="transmembrane region" description="Helical" evidence="1">
    <location>
        <begin position="7"/>
        <end position="27"/>
    </location>
</feature>
<accession>A0A1C4B7H2</accession>
<gene>
    <name evidence="3" type="ORF">GA0061074_10922</name>
</gene>
<dbReference type="InterPro" id="IPR025164">
    <property type="entry name" value="Toastrack_DUF4097"/>
</dbReference>
<organism evidence="3 4">
    <name type="scientific">Weissella bombi</name>
    <dbReference type="NCBI Taxonomy" id="1505725"/>
    <lineage>
        <taxon>Bacteria</taxon>
        <taxon>Bacillati</taxon>
        <taxon>Bacillota</taxon>
        <taxon>Bacilli</taxon>
        <taxon>Lactobacillales</taxon>
        <taxon>Lactobacillaceae</taxon>
        <taxon>Weissella</taxon>
    </lineage>
</organism>
<dbReference type="Pfam" id="PF13349">
    <property type="entry name" value="DUF4097"/>
    <property type="match status" value="1"/>
</dbReference>
<dbReference type="Gene3D" id="2.160.20.120">
    <property type="match status" value="1"/>
</dbReference>
<dbReference type="STRING" id="1505725.GA0061074_10922"/>
<dbReference type="RefSeq" id="WP_092463066.1">
    <property type="nucleotide sequence ID" value="NZ_BJEE01000008.1"/>
</dbReference>
<dbReference type="AlphaFoldDB" id="A0A1C4B7H2"/>
<sequence>MRKEFRYVLTGFIVISFGVIIMLVGLAHGGQNKLGWHNGHFEVSQIKSIHHVVKPVKKLDVETAGVPVTLETGKQKKIEIKGRITNPDFLHVIRDGKQLKIRYIPSQEKGYEVGFNKREPEKIIISVPEQMRLDEYQQSAIYGAMNISNVNAKHVTLTATNADVKMDHVDMTNFSTSAHDADIALNNINSQQTTLNVNDSRLKTNDSQVGRLMLSADESITKLQQTVINKSAVQVTNGNLKLVNTQMQNQNVITVMDGSLKASGLSDINLQMQATSGKIKVAGENYGDSYANDLVTNNQLNVAVSGGNIIIK</sequence>
<evidence type="ECO:0000256" key="1">
    <source>
        <dbReference type="SAM" id="Phobius"/>
    </source>
</evidence>